<evidence type="ECO:0000313" key="9">
    <source>
        <dbReference type="Proteomes" id="UP000307440"/>
    </source>
</evidence>
<dbReference type="PANTHER" id="PTHR12945">
    <property type="entry name" value="TRANSLATION INITIATION FACTOR EIF3-RELATED"/>
    <property type="match status" value="1"/>
</dbReference>
<dbReference type="AlphaFoldDB" id="A0A5C3KIP4"/>
<dbReference type="Proteomes" id="UP000307440">
    <property type="component" value="Unassembled WGS sequence"/>
</dbReference>
<keyword evidence="4" id="KW-0819">tRNA processing</keyword>
<protein>
    <recommendedName>
        <fullName evidence="3">tRNA (adenine(58)-N(1))-methyltransferase non-catalytic subunit TRM6</fullName>
    </recommendedName>
    <alternativeName>
        <fullName evidence="6">tRNA(m1A58)-methyltransferase subunit TRM6</fullName>
    </alternativeName>
</protein>
<sequence>MASTSSRPIIQHGNTVLLRIPNGDLRSVKVEKNATVTIGKFGAFLANDLIGQPYGLTYEIVAKKLKVLPPKTIQEVEDTDATNELINDGQAVQPLTVEEIKALKLAGVHSSDIIQKQVENHANFALKTEYSKEKYLKRKEAKYSKVFTTVEPTIFNVCDYWFNKDQNRIRDLRMDSLAQVLNLANIRPGGRYLVVDDASGLIVAGILNRLGGEGRLLAICDTESPPAFPVLTQMNFTPDIMKPLTSLNWATSQRDYIPVVPPSELPQHEVKSDRHKSKLRKRKAINDMLYSTRDDLFSGEFDSLIIASEYDPSTIIERLSHYLAGSASVVVHSPYIQIVANLQTKLRHEPQFLCPSVTEAWLRQYQVLPGRTHPMMAMSGSGGFILHATKIYDDPSASAPSQERSNTASGVENPIAESSANTMVVDVSND</sequence>
<accession>A0A5C3KIP4</accession>
<evidence type="ECO:0000256" key="2">
    <source>
        <dbReference type="ARBA" id="ARBA00008320"/>
    </source>
</evidence>
<organism evidence="8 9">
    <name type="scientific">Coprinopsis marcescibilis</name>
    <name type="common">Agaric fungus</name>
    <name type="synonym">Psathyrella marcescibilis</name>
    <dbReference type="NCBI Taxonomy" id="230819"/>
    <lineage>
        <taxon>Eukaryota</taxon>
        <taxon>Fungi</taxon>
        <taxon>Dikarya</taxon>
        <taxon>Basidiomycota</taxon>
        <taxon>Agaricomycotina</taxon>
        <taxon>Agaricomycetes</taxon>
        <taxon>Agaricomycetidae</taxon>
        <taxon>Agaricales</taxon>
        <taxon>Agaricineae</taxon>
        <taxon>Psathyrellaceae</taxon>
        <taxon>Coprinopsis</taxon>
    </lineage>
</organism>
<dbReference type="InterPro" id="IPR017423">
    <property type="entry name" value="TRM6"/>
</dbReference>
<evidence type="ECO:0000256" key="6">
    <source>
        <dbReference type="ARBA" id="ARBA00032319"/>
    </source>
</evidence>
<dbReference type="GO" id="GO:0031515">
    <property type="term" value="C:tRNA (m1A) methyltransferase complex"/>
    <property type="evidence" value="ECO:0007669"/>
    <property type="project" value="InterPro"/>
</dbReference>
<dbReference type="Gene3D" id="3.40.50.150">
    <property type="entry name" value="Vaccinia Virus protein VP39"/>
    <property type="match status" value="1"/>
</dbReference>
<dbReference type="PANTHER" id="PTHR12945:SF0">
    <property type="entry name" value="TRNA (ADENINE(58)-N(1))-METHYLTRANSFERASE NON-CATALYTIC SUBUNIT TRM6"/>
    <property type="match status" value="1"/>
</dbReference>
<dbReference type="InterPro" id="IPR029063">
    <property type="entry name" value="SAM-dependent_MTases_sf"/>
</dbReference>
<keyword evidence="5" id="KW-0539">Nucleus</keyword>
<evidence type="ECO:0000256" key="3">
    <source>
        <dbReference type="ARBA" id="ARBA00021704"/>
    </source>
</evidence>
<reference evidence="8 9" key="1">
    <citation type="journal article" date="2019" name="Nat. Ecol. Evol.">
        <title>Megaphylogeny resolves global patterns of mushroom evolution.</title>
        <authorList>
            <person name="Varga T."/>
            <person name="Krizsan K."/>
            <person name="Foldi C."/>
            <person name="Dima B."/>
            <person name="Sanchez-Garcia M."/>
            <person name="Sanchez-Ramirez S."/>
            <person name="Szollosi G.J."/>
            <person name="Szarkandi J.G."/>
            <person name="Papp V."/>
            <person name="Albert L."/>
            <person name="Andreopoulos W."/>
            <person name="Angelini C."/>
            <person name="Antonin V."/>
            <person name="Barry K.W."/>
            <person name="Bougher N.L."/>
            <person name="Buchanan P."/>
            <person name="Buyck B."/>
            <person name="Bense V."/>
            <person name="Catcheside P."/>
            <person name="Chovatia M."/>
            <person name="Cooper J."/>
            <person name="Damon W."/>
            <person name="Desjardin D."/>
            <person name="Finy P."/>
            <person name="Geml J."/>
            <person name="Haridas S."/>
            <person name="Hughes K."/>
            <person name="Justo A."/>
            <person name="Karasinski D."/>
            <person name="Kautmanova I."/>
            <person name="Kiss B."/>
            <person name="Kocsube S."/>
            <person name="Kotiranta H."/>
            <person name="LaButti K.M."/>
            <person name="Lechner B.E."/>
            <person name="Liimatainen K."/>
            <person name="Lipzen A."/>
            <person name="Lukacs Z."/>
            <person name="Mihaltcheva S."/>
            <person name="Morgado L.N."/>
            <person name="Niskanen T."/>
            <person name="Noordeloos M.E."/>
            <person name="Ohm R.A."/>
            <person name="Ortiz-Santana B."/>
            <person name="Ovrebo C."/>
            <person name="Racz N."/>
            <person name="Riley R."/>
            <person name="Savchenko A."/>
            <person name="Shiryaev A."/>
            <person name="Soop K."/>
            <person name="Spirin V."/>
            <person name="Szebenyi C."/>
            <person name="Tomsovsky M."/>
            <person name="Tulloss R.E."/>
            <person name="Uehling J."/>
            <person name="Grigoriev I.V."/>
            <person name="Vagvolgyi C."/>
            <person name="Papp T."/>
            <person name="Martin F.M."/>
            <person name="Miettinen O."/>
            <person name="Hibbett D.S."/>
            <person name="Nagy L.G."/>
        </authorList>
    </citation>
    <scope>NUCLEOTIDE SEQUENCE [LARGE SCALE GENOMIC DNA]</scope>
    <source>
        <strain evidence="8 9">CBS 121175</strain>
    </source>
</reference>
<feature type="region of interest" description="Disordered" evidence="7">
    <location>
        <begin position="395"/>
        <end position="430"/>
    </location>
</feature>
<evidence type="ECO:0000313" key="8">
    <source>
        <dbReference type="EMBL" id="TFK19974.1"/>
    </source>
</evidence>
<dbReference type="STRING" id="230819.A0A5C3KIP4"/>
<dbReference type="Pfam" id="PF04189">
    <property type="entry name" value="Gcd10p"/>
    <property type="match status" value="1"/>
</dbReference>
<evidence type="ECO:0000256" key="5">
    <source>
        <dbReference type="ARBA" id="ARBA00023242"/>
    </source>
</evidence>
<dbReference type="EMBL" id="ML210317">
    <property type="protein sequence ID" value="TFK19974.1"/>
    <property type="molecule type" value="Genomic_DNA"/>
</dbReference>
<comment type="subcellular location">
    <subcellularLocation>
        <location evidence="1">Nucleus</location>
    </subcellularLocation>
</comment>
<keyword evidence="9" id="KW-1185">Reference proteome</keyword>
<feature type="compositionally biased region" description="Polar residues" evidence="7">
    <location>
        <begin position="398"/>
        <end position="430"/>
    </location>
</feature>
<comment type="similarity">
    <text evidence="2">Belongs to the TRM6/GCD10 family.</text>
</comment>
<gene>
    <name evidence="8" type="ORF">FA15DRAFT_673945</name>
</gene>
<dbReference type="OrthoDB" id="10254665at2759"/>
<evidence type="ECO:0000256" key="7">
    <source>
        <dbReference type="SAM" id="MobiDB-lite"/>
    </source>
</evidence>
<evidence type="ECO:0000256" key="1">
    <source>
        <dbReference type="ARBA" id="ARBA00004123"/>
    </source>
</evidence>
<dbReference type="Gene3D" id="3.10.330.20">
    <property type="match status" value="1"/>
</dbReference>
<proteinExistence type="inferred from homology"/>
<dbReference type="GO" id="GO:0005634">
    <property type="term" value="C:nucleus"/>
    <property type="evidence" value="ECO:0007669"/>
    <property type="project" value="UniProtKB-SubCell"/>
</dbReference>
<dbReference type="GO" id="GO:0030488">
    <property type="term" value="P:tRNA methylation"/>
    <property type="evidence" value="ECO:0007669"/>
    <property type="project" value="InterPro"/>
</dbReference>
<evidence type="ECO:0000256" key="4">
    <source>
        <dbReference type="ARBA" id="ARBA00022694"/>
    </source>
</evidence>
<name>A0A5C3KIP4_COPMA</name>